<evidence type="ECO:0000259" key="1">
    <source>
        <dbReference type="Pfam" id="PF07791"/>
    </source>
</evidence>
<evidence type="ECO:0000313" key="2">
    <source>
        <dbReference type="EMBL" id="RKH66796.1"/>
    </source>
</evidence>
<dbReference type="InterPro" id="IPR012433">
    <property type="entry name" value="Imm11"/>
</dbReference>
<evidence type="ECO:0000313" key="3">
    <source>
        <dbReference type="Proteomes" id="UP000282656"/>
    </source>
</evidence>
<gene>
    <name evidence="2" type="ORF">D7X96_20740</name>
</gene>
<keyword evidence="3" id="KW-1185">Reference proteome</keyword>
<dbReference type="EMBL" id="RAWM01000057">
    <property type="protein sequence ID" value="RKH66796.1"/>
    <property type="molecule type" value="Genomic_DNA"/>
</dbReference>
<sequence>MHDVKERRFFDLCIDVYVPGRWYFKTPIHVDGQPLDDPWVFTDGVFIPDPGPLRIPLSRPGKPLDFTTTGVGVAPVLSPRTAEVFRALAPNDVQLFPVQVEGQPEPYFLLVATRTVRCVDEVASEEVQLWKPENGQPEKVGQYLAIAGLRIDKTRVADERVFRLWGWRPALIVDGELKAALEQTGIVGGQFVEV</sequence>
<reference evidence="3" key="1">
    <citation type="submission" date="2018-09" db="EMBL/GenBank/DDBJ databases">
        <authorList>
            <person name="Livingstone P.G."/>
            <person name="Whitworth D.E."/>
        </authorList>
    </citation>
    <scope>NUCLEOTIDE SEQUENCE [LARGE SCALE GENOMIC DNA]</scope>
    <source>
        <strain evidence="3">AB047A</strain>
    </source>
</reference>
<accession>A0A3A8QDV5</accession>
<comment type="caution">
    <text evidence="2">The sequence shown here is derived from an EMBL/GenBank/DDBJ whole genome shotgun (WGS) entry which is preliminary data.</text>
</comment>
<feature type="domain" description="Immunity MXAN-0049 protein" evidence="1">
    <location>
        <begin position="62"/>
        <end position="193"/>
    </location>
</feature>
<organism evidence="2 3">
    <name type="scientific">Corallococcus interemptor</name>
    <dbReference type="NCBI Taxonomy" id="2316720"/>
    <lineage>
        <taxon>Bacteria</taxon>
        <taxon>Pseudomonadati</taxon>
        <taxon>Myxococcota</taxon>
        <taxon>Myxococcia</taxon>
        <taxon>Myxococcales</taxon>
        <taxon>Cystobacterineae</taxon>
        <taxon>Myxococcaceae</taxon>
        <taxon>Corallococcus</taxon>
    </lineage>
</organism>
<dbReference type="Proteomes" id="UP000282656">
    <property type="component" value="Unassembled WGS sequence"/>
</dbReference>
<dbReference type="AlphaFoldDB" id="A0A3A8QDV5"/>
<name>A0A3A8QDV5_9BACT</name>
<dbReference type="OrthoDB" id="5509251at2"/>
<dbReference type="Pfam" id="PF07791">
    <property type="entry name" value="Imm11"/>
    <property type="match status" value="1"/>
</dbReference>
<protein>
    <recommendedName>
        <fullName evidence="1">Immunity MXAN-0049 protein domain-containing protein</fullName>
    </recommendedName>
</protein>
<dbReference type="RefSeq" id="WP_121770534.1">
    <property type="nucleotide sequence ID" value="NZ_RAWM01000057.1"/>
</dbReference>
<proteinExistence type="predicted"/>